<keyword evidence="5" id="KW-1185">Reference proteome</keyword>
<dbReference type="EMBL" id="NHYE01000538">
    <property type="protein sequence ID" value="PPR04996.1"/>
    <property type="molecule type" value="Genomic_DNA"/>
</dbReference>
<feature type="transmembrane region" description="Helical" evidence="2">
    <location>
        <begin position="197"/>
        <end position="215"/>
    </location>
</feature>
<evidence type="ECO:0000256" key="1">
    <source>
        <dbReference type="SAM" id="MobiDB-lite"/>
    </source>
</evidence>
<keyword evidence="2" id="KW-0472">Membrane</keyword>
<keyword evidence="2" id="KW-0812">Transmembrane</keyword>
<evidence type="ECO:0000313" key="5">
    <source>
        <dbReference type="Proteomes" id="UP000284706"/>
    </source>
</evidence>
<feature type="transmembrane region" description="Helical" evidence="2">
    <location>
        <begin position="108"/>
        <end position="130"/>
    </location>
</feature>
<evidence type="ECO:0000256" key="2">
    <source>
        <dbReference type="SAM" id="Phobius"/>
    </source>
</evidence>
<name>A0A409YPR8_9AGAR</name>
<protein>
    <recommendedName>
        <fullName evidence="3">DUF6533 domain-containing protein</fullName>
    </recommendedName>
</protein>
<dbReference type="Pfam" id="PF20151">
    <property type="entry name" value="DUF6533"/>
    <property type="match status" value="1"/>
</dbReference>
<dbReference type="InterPro" id="IPR045340">
    <property type="entry name" value="DUF6533"/>
</dbReference>
<gene>
    <name evidence="4" type="ORF">CVT26_012590</name>
</gene>
<proteinExistence type="predicted"/>
<comment type="caution">
    <text evidence="4">The sequence shown here is derived from an EMBL/GenBank/DDBJ whole genome shotgun (WGS) entry which is preliminary data.</text>
</comment>
<dbReference type="AlphaFoldDB" id="A0A409YPR8"/>
<feature type="compositionally biased region" description="Polar residues" evidence="1">
    <location>
        <begin position="268"/>
        <end position="283"/>
    </location>
</feature>
<dbReference type="OrthoDB" id="2637653at2759"/>
<dbReference type="Proteomes" id="UP000284706">
    <property type="component" value="Unassembled WGS sequence"/>
</dbReference>
<reference evidence="4 5" key="1">
    <citation type="journal article" date="2018" name="Evol. Lett.">
        <title>Horizontal gene cluster transfer increased hallucinogenic mushroom diversity.</title>
        <authorList>
            <person name="Reynolds H.T."/>
            <person name="Vijayakumar V."/>
            <person name="Gluck-Thaler E."/>
            <person name="Korotkin H.B."/>
            <person name="Matheny P.B."/>
            <person name="Slot J.C."/>
        </authorList>
    </citation>
    <scope>NUCLEOTIDE SEQUENCE [LARGE SCALE GENOMIC DNA]</scope>
    <source>
        <strain evidence="4 5">SRW20</strain>
    </source>
</reference>
<organism evidence="4 5">
    <name type="scientific">Gymnopilus dilepis</name>
    <dbReference type="NCBI Taxonomy" id="231916"/>
    <lineage>
        <taxon>Eukaryota</taxon>
        <taxon>Fungi</taxon>
        <taxon>Dikarya</taxon>
        <taxon>Basidiomycota</taxon>
        <taxon>Agaricomycotina</taxon>
        <taxon>Agaricomycetes</taxon>
        <taxon>Agaricomycetidae</taxon>
        <taxon>Agaricales</taxon>
        <taxon>Agaricineae</taxon>
        <taxon>Hymenogastraceae</taxon>
        <taxon>Gymnopilus</taxon>
    </lineage>
</organism>
<feature type="domain" description="DUF6533" evidence="3">
    <location>
        <begin position="24"/>
        <end position="66"/>
    </location>
</feature>
<accession>A0A409YPR8</accession>
<feature type="region of interest" description="Disordered" evidence="1">
    <location>
        <begin position="268"/>
        <end position="292"/>
    </location>
</feature>
<feature type="transmembrane region" description="Helical" evidence="2">
    <location>
        <begin position="235"/>
        <end position="251"/>
    </location>
</feature>
<keyword evidence="2" id="KW-1133">Transmembrane helix</keyword>
<evidence type="ECO:0000313" key="4">
    <source>
        <dbReference type="EMBL" id="PPR04996.1"/>
    </source>
</evidence>
<feature type="transmembrane region" description="Helical" evidence="2">
    <location>
        <begin position="150"/>
        <end position="176"/>
    </location>
</feature>
<dbReference type="InParanoid" id="A0A409YPR8"/>
<sequence>MSSSSTVQLEMTEWVTKALTISKVVAIVIQVMEFLYQFIDEIEYLWKTRVRLVTILYAWSRYLALAVQITFTGAVDMLEGVHSARRNSSNINKLLGSDIDDACYRSRLILVGVFCVGAILQVIGSVLSISRIQPGPGGDLCSPKFPSGSLALVLFVSGVGLVHMTVLLMTTAQHCFTRKGRRVLRTPLVSLMLRDEISTIIWLTIVFASVAVSMLFGRQFTIKAADFGLMWKASYAWYMSLTSIAGCRMILKLRKLAYQHMQNRLPYNESNTSSQTELSALTQSDDEESVSE</sequence>
<evidence type="ECO:0000259" key="3">
    <source>
        <dbReference type="Pfam" id="PF20151"/>
    </source>
</evidence>
<dbReference type="STRING" id="231916.A0A409YPR8"/>